<dbReference type="EMBL" id="JAYMYQ010000001">
    <property type="protein sequence ID" value="KAK7362170.1"/>
    <property type="molecule type" value="Genomic_DNA"/>
</dbReference>
<comment type="caution">
    <text evidence="1">The sequence shown here is derived from an EMBL/GenBank/DDBJ whole genome shotgun (WGS) entry which is preliminary data.</text>
</comment>
<protein>
    <submittedName>
        <fullName evidence="1">Uncharacterized protein</fullName>
    </submittedName>
</protein>
<organism evidence="1 2">
    <name type="scientific">Canavalia gladiata</name>
    <name type="common">Sword bean</name>
    <name type="synonym">Dolichos gladiatus</name>
    <dbReference type="NCBI Taxonomy" id="3824"/>
    <lineage>
        <taxon>Eukaryota</taxon>
        <taxon>Viridiplantae</taxon>
        <taxon>Streptophyta</taxon>
        <taxon>Embryophyta</taxon>
        <taxon>Tracheophyta</taxon>
        <taxon>Spermatophyta</taxon>
        <taxon>Magnoliopsida</taxon>
        <taxon>eudicotyledons</taxon>
        <taxon>Gunneridae</taxon>
        <taxon>Pentapetalae</taxon>
        <taxon>rosids</taxon>
        <taxon>fabids</taxon>
        <taxon>Fabales</taxon>
        <taxon>Fabaceae</taxon>
        <taxon>Papilionoideae</taxon>
        <taxon>50 kb inversion clade</taxon>
        <taxon>NPAAA clade</taxon>
        <taxon>indigoferoid/millettioid clade</taxon>
        <taxon>Phaseoleae</taxon>
        <taxon>Canavalia</taxon>
    </lineage>
</organism>
<evidence type="ECO:0000313" key="1">
    <source>
        <dbReference type="EMBL" id="KAK7362170.1"/>
    </source>
</evidence>
<dbReference type="Proteomes" id="UP001367508">
    <property type="component" value="Unassembled WGS sequence"/>
</dbReference>
<name>A0AAN9MW85_CANGL</name>
<proteinExistence type="predicted"/>
<sequence>MPPTGIFSYISSPTPLPLAALIFEEFFARSQRSSSTFRTLLLLLLATGFSPWRRVKCWNRDGDGIATATIMFLEDTFTRHLLN</sequence>
<dbReference type="AlphaFoldDB" id="A0AAN9MW85"/>
<accession>A0AAN9MW85</accession>
<evidence type="ECO:0000313" key="2">
    <source>
        <dbReference type="Proteomes" id="UP001367508"/>
    </source>
</evidence>
<reference evidence="1 2" key="1">
    <citation type="submission" date="2024-01" db="EMBL/GenBank/DDBJ databases">
        <title>The genomes of 5 underutilized Papilionoideae crops provide insights into root nodulation and disease resistanc.</title>
        <authorList>
            <person name="Jiang F."/>
        </authorList>
    </citation>
    <scope>NUCLEOTIDE SEQUENCE [LARGE SCALE GENOMIC DNA]</scope>
    <source>
        <strain evidence="1">LVBAO_FW01</strain>
        <tissue evidence="1">Leaves</tissue>
    </source>
</reference>
<keyword evidence="2" id="KW-1185">Reference proteome</keyword>
<gene>
    <name evidence="1" type="ORF">VNO77_04274</name>
</gene>